<feature type="domain" description="Glycosyltransferase 2-like" evidence="2">
    <location>
        <begin position="6"/>
        <end position="107"/>
    </location>
</feature>
<keyword evidence="4" id="KW-0328">Glycosyltransferase</keyword>
<feature type="domain" description="Galactosyltransferase C-terminal" evidence="3">
    <location>
        <begin position="185"/>
        <end position="239"/>
    </location>
</feature>
<evidence type="ECO:0000256" key="1">
    <source>
        <dbReference type="ARBA" id="ARBA00022679"/>
    </source>
</evidence>
<evidence type="ECO:0000313" key="4">
    <source>
        <dbReference type="EMBL" id="MDI9233130.1"/>
    </source>
</evidence>
<dbReference type="PANTHER" id="PTHR43685:SF3">
    <property type="entry name" value="SLR2126 PROTEIN"/>
    <property type="match status" value="1"/>
</dbReference>
<name>A0ABT6X4T2_9BURK</name>
<reference evidence="4" key="1">
    <citation type="submission" date="2023-05" db="EMBL/GenBank/DDBJ databases">
        <title>Limnohabitans sp. strain HM2-2 Genome sequencing and assembly.</title>
        <authorList>
            <person name="Jung Y."/>
        </authorList>
    </citation>
    <scope>NUCLEOTIDE SEQUENCE</scope>
    <source>
        <strain evidence="4">HM2-2</strain>
    </source>
</reference>
<dbReference type="EMBL" id="JASGBH010000003">
    <property type="protein sequence ID" value="MDI9233130.1"/>
    <property type="molecule type" value="Genomic_DNA"/>
</dbReference>
<dbReference type="Pfam" id="PF02709">
    <property type="entry name" value="Glyco_transf_7C"/>
    <property type="match status" value="1"/>
</dbReference>
<dbReference type="Gene3D" id="3.90.550.10">
    <property type="entry name" value="Spore Coat Polysaccharide Biosynthesis Protein SpsA, Chain A"/>
    <property type="match status" value="1"/>
</dbReference>
<dbReference type="EC" id="2.4.-.-" evidence="4"/>
<dbReference type="RefSeq" id="WP_283223535.1">
    <property type="nucleotide sequence ID" value="NZ_JASGBH010000003.1"/>
</dbReference>
<keyword evidence="1 4" id="KW-0808">Transferase</keyword>
<organism evidence="4 5">
    <name type="scientific">Limnohabitans lacus</name>
    <dbReference type="NCBI Taxonomy" id="3045173"/>
    <lineage>
        <taxon>Bacteria</taxon>
        <taxon>Pseudomonadati</taxon>
        <taxon>Pseudomonadota</taxon>
        <taxon>Betaproteobacteria</taxon>
        <taxon>Burkholderiales</taxon>
        <taxon>Comamonadaceae</taxon>
        <taxon>Limnohabitans</taxon>
    </lineage>
</organism>
<sequence length="285" mass="31624">MVSTEVIVTTFNNPTALHFALLGLKGQSTQNFRVCIADDGSGPDTQNVVDSWRMRLGEDRFRHVWHPDNGFAKNEILNKAIASSGADYLIFIDGDCVASPGYIQRHFDLRQPSLFVSGSLIRMPLTVNSLLTDELITSKRIFQLDWLKANGCVTRLGTWLKTASLPLVFANFLERISPVKKVWNGCNSAGWRADLLKVNGFDEAMKYGAEDVEMGVRMNNAGIRGRHNRYTAPLLHIEHARGYADPVVAAANKRYMKSVRRSGRAWTAQGIVKSEGPSFLTHGGS</sequence>
<protein>
    <submittedName>
        <fullName evidence="4">Glycosyltransferase</fullName>
        <ecNumber evidence="4">2.4.-.-</ecNumber>
    </submittedName>
</protein>
<dbReference type="InterPro" id="IPR050834">
    <property type="entry name" value="Glycosyltransf_2"/>
</dbReference>
<evidence type="ECO:0000259" key="3">
    <source>
        <dbReference type="Pfam" id="PF02709"/>
    </source>
</evidence>
<dbReference type="GO" id="GO:0016757">
    <property type="term" value="F:glycosyltransferase activity"/>
    <property type="evidence" value="ECO:0007669"/>
    <property type="project" value="UniProtKB-KW"/>
</dbReference>
<dbReference type="InterPro" id="IPR027791">
    <property type="entry name" value="Galactosyl_T_C"/>
</dbReference>
<dbReference type="Proteomes" id="UP001431902">
    <property type="component" value="Unassembled WGS sequence"/>
</dbReference>
<dbReference type="InterPro" id="IPR001173">
    <property type="entry name" value="Glyco_trans_2-like"/>
</dbReference>
<comment type="caution">
    <text evidence="4">The sequence shown here is derived from an EMBL/GenBank/DDBJ whole genome shotgun (WGS) entry which is preliminary data.</text>
</comment>
<evidence type="ECO:0000259" key="2">
    <source>
        <dbReference type="Pfam" id="PF00535"/>
    </source>
</evidence>
<dbReference type="Pfam" id="PF00535">
    <property type="entry name" value="Glycos_transf_2"/>
    <property type="match status" value="1"/>
</dbReference>
<proteinExistence type="predicted"/>
<dbReference type="SUPFAM" id="SSF53448">
    <property type="entry name" value="Nucleotide-diphospho-sugar transferases"/>
    <property type="match status" value="1"/>
</dbReference>
<evidence type="ECO:0000313" key="5">
    <source>
        <dbReference type="Proteomes" id="UP001431902"/>
    </source>
</evidence>
<accession>A0ABT6X4T2</accession>
<gene>
    <name evidence="4" type="ORF">QLQ16_04690</name>
</gene>
<dbReference type="InterPro" id="IPR029044">
    <property type="entry name" value="Nucleotide-diphossugar_trans"/>
</dbReference>
<dbReference type="PANTHER" id="PTHR43685">
    <property type="entry name" value="GLYCOSYLTRANSFERASE"/>
    <property type="match status" value="1"/>
</dbReference>
<keyword evidence="5" id="KW-1185">Reference proteome</keyword>